<keyword evidence="3" id="KW-1185">Reference proteome</keyword>
<dbReference type="GlyGen" id="A0A8V1A743">
    <property type="glycosylation" value="1 site"/>
</dbReference>
<feature type="compositionally biased region" description="Pro residues" evidence="1">
    <location>
        <begin position="63"/>
        <end position="74"/>
    </location>
</feature>
<reference evidence="2" key="3">
    <citation type="submission" date="2025-09" db="UniProtKB">
        <authorList>
            <consortium name="Ensembl"/>
        </authorList>
    </citation>
    <scope>IDENTIFICATION</scope>
    <source>
        <strain evidence="2">broiler</strain>
    </source>
</reference>
<organism evidence="2 3">
    <name type="scientific">Gallus gallus</name>
    <name type="common">Chicken</name>
    <dbReference type="NCBI Taxonomy" id="9031"/>
    <lineage>
        <taxon>Eukaryota</taxon>
        <taxon>Metazoa</taxon>
        <taxon>Chordata</taxon>
        <taxon>Craniata</taxon>
        <taxon>Vertebrata</taxon>
        <taxon>Euteleostomi</taxon>
        <taxon>Archelosauria</taxon>
        <taxon>Archosauria</taxon>
        <taxon>Dinosauria</taxon>
        <taxon>Saurischia</taxon>
        <taxon>Theropoda</taxon>
        <taxon>Coelurosauria</taxon>
        <taxon>Aves</taxon>
        <taxon>Neognathae</taxon>
        <taxon>Galloanserae</taxon>
        <taxon>Galliformes</taxon>
        <taxon>Phasianidae</taxon>
        <taxon>Phasianinae</taxon>
        <taxon>Gallus</taxon>
    </lineage>
</organism>
<dbReference type="AlphaFoldDB" id="A0A8V1A743"/>
<sequence>MAPGASRRYRASSSGNRIGTRASPSGAAPGVIPLNRYRHRKRRRAALPGTIAVTPAPGITPRAAPPPLPAPPAVPSQCPHSAATNGGYSRKENGGFFCP</sequence>
<evidence type="ECO:0000256" key="1">
    <source>
        <dbReference type="SAM" id="MobiDB-lite"/>
    </source>
</evidence>
<feature type="compositionally biased region" description="Basic residues" evidence="1">
    <location>
        <begin position="36"/>
        <end position="45"/>
    </location>
</feature>
<accession>A0A8V1A743</accession>
<dbReference type="Ensembl" id="ENSGALT00010060398.1">
    <property type="protein sequence ID" value="ENSGALP00010037157.1"/>
    <property type="gene ID" value="ENSGALG00010024743.1"/>
</dbReference>
<feature type="region of interest" description="Disordered" evidence="1">
    <location>
        <begin position="1"/>
        <end position="99"/>
    </location>
</feature>
<feature type="compositionally biased region" description="Low complexity" evidence="1">
    <location>
        <begin position="1"/>
        <end position="17"/>
    </location>
</feature>
<name>A0A8V1A743_CHICK</name>
<evidence type="ECO:0000313" key="3">
    <source>
        <dbReference type="Proteomes" id="UP000000539"/>
    </source>
</evidence>
<protein>
    <submittedName>
        <fullName evidence="2">Uncharacterized protein</fullName>
    </submittedName>
</protein>
<reference evidence="2" key="1">
    <citation type="submission" date="2020-11" db="EMBL/GenBank/DDBJ databases">
        <title>Gallus gallus (Chicken) genome, bGalGal1, GRCg7b, maternal haplotype autosomes + Z &amp; W.</title>
        <authorList>
            <person name="Warren W."/>
            <person name="Formenti G."/>
            <person name="Fedrigo O."/>
            <person name="Haase B."/>
            <person name="Mountcastle J."/>
            <person name="Balacco J."/>
            <person name="Tracey A."/>
            <person name="Schneider V."/>
            <person name="Okimoto R."/>
            <person name="Cheng H."/>
            <person name="Hawken R."/>
            <person name="Howe K."/>
            <person name="Jarvis E.D."/>
        </authorList>
    </citation>
    <scope>NUCLEOTIDE SEQUENCE [LARGE SCALE GENOMIC DNA]</scope>
    <source>
        <strain evidence="2">Broiler</strain>
    </source>
</reference>
<reference evidence="2" key="2">
    <citation type="submission" date="2025-08" db="UniProtKB">
        <authorList>
            <consortium name="Ensembl"/>
        </authorList>
    </citation>
    <scope>IDENTIFICATION</scope>
    <source>
        <strain evidence="2">broiler</strain>
    </source>
</reference>
<dbReference type="Proteomes" id="UP000000539">
    <property type="component" value="Chromosome 26"/>
</dbReference>
<proteinExistence type="predicted"/>
<evidence type="ECO:0000313" key="2">
    <source>
        <dbReference type="Ensembl" id="ENSGALP00010037157.1"/>
    </source>
</evidence>